<feature type="compositionally biased region" description="Polar residues" evidence="1">
    <location>
        <begin position="455"/>
        <end position="464"/>
    </location>
</feature>
<dbReference type="PANTHER" id="PTHR31286:SF163">
    <property type="entry name" value="ZINC KNUCKLE CX2CX4HX4C DOMAIN-CONTAINING PROTEIN"/>
    <property type="match status" value="1"/>
</dbReference>
<sequence>MSHRYSRAEKEKWVERYGTTTGKPRVKIPQCDNSGLIRNNKFTLIGRVTNPAIQKTKALVEFFIDHWHVSGTITGSDLGPNLFQFRFENEQDLQAILNKAPFHFKKWMLILQRWEPIVSETFPALIPFWIKIHGIPLHFWSDHTIRTIGFGLGHFEARDVEKGRIRVHVNGLKPLEMKMDIELPTGEVKEVEFEYENLEKHCFSCLSLSHEKKDCPLQLSTRDNNPIHLGISQRSTLDRLEANKKRQEERKGRRYPHRTSPARDRRGSNRDYINSLAHSSYSGRALSRDTRYHEASRRDSYKDYSRHHHEGVERRRAHPYRSSHSSLSRHTNPVHGKSLENSFESHNQDTTNRSSGRNGGAISKNTQAHSHQAHSHQSHHSQVSHTPPPRPQREPFRTPPQAETGPGSEPERRSVLERLSLPYHKGHTHSLGELNTTSDRLQDIEIRYMGEATQVHRSGNSDLPSSPRHPRSALEDTLARSPIRSLSEDRLHVSLRLGPLRTSTTSSDIPTGGRKQKEKSKTTSLPKTTATKRAGGKTAAVKRTTNKVATNKRGLRSPLQGVSLKKTRITRAKCSPRRKLNVETSAMGSNLPCDKDRNVSLPENGPQINVIPAISRRVVDFRSPPNTLP</sequence>
<proteinExistence type="predicted"/>
<feature type="domain" description="DUF4283" evidence="2">
    <location>
        <begin position="39"/>
        <end position="116"/>
    </location>
</feature>
<feature type="compositionally biased region" description="Polar residues" evidence="1">
    <location>
        <begin position="322"/>
        <end position="331"/>
    </location>
</feature>
<dbReference type="InterPro" id="IPR040256">
    <property type="entry name" value="At4g02000-like"/>
</dbReference>
<feature type="region of interest" description="Disordered" evidence="1">
    <location>
        <begin position="497"/>
        <end position="537"/>
    </location>
</feature>
<dbReference type="InterPro" id="IPR025836">
    <property type="entry name" value="Zn_knuckle_CX2CX4HX4C"/>
</dbReference>
<dbReference type="InterPro" id="IPR025558">
    <property type="entry name" value="DUF4283"/>
</dbReference>
<evidence type="ECO:0008006" key="6">
    <source>
        <dbReference type="Google" id="ProtNLM"/>
    </source>
</evidence>
<name>A0A6D2HLJ8_9BRAS</name>
<feature type="region of interest" description="Disordered" evidence="1">
    <location>
        <begin position="218"/>
        <end position="413"/>
    </location>
</feature>
<dbReference type="EMBL" id="CACVBM020000288">
    <property type="protein sequence ID" value="CAA7017072.1"/>
    <property type="molecule type" value="Genomic_DNA"/>
</dbReference>
<reference evidence="4" key="1">
    <citation type="submission" date="2020-01" db="EMBL/GenBank/DDBJ databases">
        <authorList>
            <person name="Mishra B."/>
        </authorList>
    </citation>
    <scope>NUCLEOTIDE SEQUENCE [LARGE SCALE GENOMIC DNA]</scope>
</reference>
<feature type="region of interest" description="Disordered" evidence="1">
    <location>
        <begin position="454"/>
        <end position="481"/>
    </location>
</feature>
<feature type="compositionally biased region" description="Polar residues" evidence="1">
    <location>
        <begin position="339"/>
        <end position="356"/>
    </location>
</feature>
<dbReference type="AlphaFoldDB" id="A0A6D2HLJ8"/>
<dbReference type="OrthoDB" id="1031350at2759"/>
<feature type="compositionally biased region" description="Basic and acidic residues" evidence="1">
    <location>
        <begin position="286"/>
        <end position="314"/>
    </location>
</feature>
<feature type="region of interest" description="Disordered" evidence="1">
    <location>
        <begin position="587"/>
        <end position="606"/>
    </location>
</feature>
<organism evidence="4 5">
    <name type="scientific">Microthlaspi erraticum</name>
    <dbReference type="NCBI Taxonomy" id="1685480"/>
    <lineage>
        <taxon>Eukaryota</taxon>
        <taxon>Viridiplantae</taxon>
        <taxon>Streptophyta</taxon>
        <taxon>Embryophyta</taxon>
        <taxon>Tracheophyta</taxon>
        <taxon>Spermatophyta</taxon>
        <taxon>Magnoliopsida</taxon>
        <taxon>eudicotyledons</taxon>
        <taxon>Gunneridae</taxon>
        <taxon>Pentapetalae</taxon>
        <taxon>rosids</taxon>
        <taxon>malvids</taxon>
        <taxon>Brassicales</taxon>
        <taxon>Brassicaceae</taxon>
        <taxon>Coluteocarpeae</taxon>
        <taxon>Microthlaspi</taxon>
    </lineage>
</organism>
<evidence type="ECO:0000256" key="1">
    <source>
        <dbReference type="SAM" id="MobiDB-lite"/>
    </source>
</evidence>
<keyword evidence="5" id="KW-1185">Reference proteome</keyword>
<feature type="domain" description="Zinc knuckle CX2CX4HX4C" evidence="3">
    <location>
        <begin position="173"/>
        <end position="216"/>
    </location>
</feature>
<accession>A0A6D2HLJ8</accession>
<evidence type="ECO:0000259" key="2">
    <source>
        <dbReference type="Pfam" id="PF14111"/>
    </source>
</evidence>
<gene>
    <name evidence="4" type="ORF">MERR_LOCUS4307</name>
</gene>
<evidence type="ECO:0000313" key="5">
    <source>
        <dbReference type="Proteomes" id="UP000467841"/>
    </source>
</evidence>
<dbReference type="Pfam" id="PF14111">
    <property type="entry name" value="DUF4283"/>
    <property type="match status" value="1"/>
</dbReference>
<evidence type="ECO:0000259" key="3">
    <source>
        <dbReference type="Pfam" id="PF14392"/>
    </source>
</evidence>
<dbReference type="PANTHER" id="PTHR31286">
    <property type="entry name" value="GLYCINE-RICH CELL WALL STRUCTURAL PROTEIN 1.8-LIKE"/>
    <property type="match status" value="1"/>
</dbReference>
<dbReference type="Pfam" id="PF14392">
    <property type="entry name" value="zf-CCHC_4"/>
    <property type="match status" value="1"/>
</dbReference>
<dbReference type="Proteomes" id="UP000467841">
    <property type="component" value="Unassembled WGS sequence"/>
</dbReference>
<protein>
    <recommendedName>
        <fullName evidence="6">DUF4283 domain-containing protein</fullName>
    </recommendedName>
</protein>
<feature type="compositionally biased region" description="Low complexity" evidence="1">
    <location>
        <begin position="527"/>
        <end position="537"/>
    </location>
</feature>
<evidence type="ECO:0000313" key="4">
    <source>
        <dbReference type="EMBL" id="CAA7017072.1"/>
    </source>
</evidence>
<feature type="compositionally biased region" description="Basic and acidic residues" evidence="1">
    <location>
        <begin position="236"/>
        <end position="251"/>
    </location>
</feature>
<comment type="caution">
    <text evidence="4">The sequence shown here is derived from an EMBL/GenBank/DDBJ whole genome shotgun (WGS) entry which is preliminary data.</text>
</comment>